<evidence type="ECO:0000256" key="2">
    <source>
        <dbReference type="SAM" id="MobiDB-lite"/>
    </source>
</evidence>
<proteinExistence type="inferred from homology"/>
<evidence type="ECO:0000313" key="6">
    <source>
        <dbReference type="Proteomes" id="UP000199693"/>
    </source>
</evidence>
<comment type="similarity">
    <text evidence="1">Belongs to the phD/YefM antitoxin family.</text>
</comment>
<dbReference type="InterPro" id="IPR036165">
    <property type="entry name" value="YefM-like_sf"/>
</dbReference>
<dbReference type="Proteomes" id="UP000199693">
    <property type="component" value="Unassembled WGS sequence"/>
</dbReference>
<evidence type="ECO:0000313" key="4">
    <source>
        <dbReference type="EMBL" id="SNS85016.1"/>
    </source>
</evidence>
<dbReference type="Proteomes" id="UP000198309">
    <property type="component" value="Unassembled WGS sequence"/>
</dbReference>
<dbReference type="EMBL" id="FNEC01000005">
    <property type="protein sequence ID" value="SDI44960.1"/>
    <property type="molecule type" value="Genomic_DNA"/>
</dbReference>
<gene>
    <name evidence="3" type="ORF">SAMN05216189_100589</name>
    <name evidence="4" type="ORF">SAMN06295949_10899</name>
</gene>
<evidence type="ECO:0000313" key="5">
    <source>
        <dbReference type="Proteomes" id="UP000198309"/>
    </source>
</evidence>
<dbReference type="SUPFAM" id="SSF143120">
    <property type="entry name" value="YefM-like"/>
    <property type="match status" value="1"/>
</dbReference>
<sequence length="55" mass="6294">MRLMDRLDDFNSLVETFHLLRSPANAAHLARSLAQMEAGKPSRRKRTRKGDKGSR</sequence>
<reference evidence="3 6" key="1">
    <citation type="submission" date="2016-10" db="EMBL/GenBank/DDBJ databases">
        <authorList>
            <person name="de Groot N.N."/>
        </authorList>
    </citation>
    <scope>NUCLEOTIDE SEQUENCE [LARGE SCALE GENOMIC DNA]</scope>
    <source>
        <strain evidence="3 6">CCM 7361</strain>
    </source>
</reference>
<organism evidence="3 6">
    <name type="scientific">Pseudomonas delhiensis</name>
    <dbReference type="NCBI Taxonomy" id="366289"/>
    <lineage>
        <taxon>Bacteria</taxon>
        <taxon>Pseudomonadati</taxon>
        <taxon>Pseudomonadota</taxon>
        <taxon>Gammaproteobacteria</taxon>
        <taxon>Pseudomonadales</taxon>
        <taxon>Pseudomonadaceae</taxon>
        <taxon>Pseudomonas</taxon>
    </lineage>
</organism>
<keyword evidence="5" id="KW-1185">Reference proteome</keyword>
<dbReference type="EMBL" id="FZPC01000008">
    <property type="protein sequence ID" value="SNS85016.1"/>
    <property type="molecule type" value="Genomic_DNA"/>
</dbReference>
<dbReference type="Gene3D" id="6.10.250.330">
    <property type="match status" value="1"/>
</dbReference>
<evidence type="ECO:0000256" key="1">
    <source>
        <dbReference type="ARBA" id="ARBA00009981"/>
    </source>
</evidence>
<evidence type="ECO:0000313" key="3">
    <source>
        <dbReference type="EMBL" id="SDI44960.1"/>
    </source>
</evidence>
<protein>
    <submittedName>
        <fullName evidence="3">Antitoxin YefM</fullName>
    </submittedName>
</protein>
<reference evidence="4 5" key="2">
    <citation type="submission" date="2017-06" db="EMBL/GenBank/DDBJ databases">
        <authorList>
            <person name="Varghese N."/>
            <person name="Submissions S."/>
        </authorList>
    </citation>
    <scope>NUCLEOTIDE SEQUENCE [LARGE SCALE GENOMIC DNA]</scope>
    <source>
        <strain evidence="4 5">RLD-1</strain>
    </source>
</reference>
<accession>A0A239HUK4</accession>
<name>A0A239HUK4_9PSED</name>
<dbReference type="AlphaFoldDB" id="A0A239HUK4"/>
<feature type="region of interest" description="Disordered" evidence="2">
    <location>
        <begin position="33"/>
        <end position="55"/>
    </location>
</feature>